<feature type="signal peptide" evidence="2">
    <location>
        <begin position="1"/>
        <end position="16"/>
    </location>
</feature>
<feature type="compositionally biased region" description="Low complexity" evidence="1">
    <location>
        <begin position="99"/>
        <end position="134"/>
    </location>
</feature>
<reference evidence="3 4" key="1">
    <citation type="submission" date="2016-05" db="EMBL/GenBank/DDBJ databases">
        <title>A degradative enzymes factory behind the ericoid mycorrhizal symbiosis.</title>
        <authorList>
            <consortium name="DOE Joint Genome Institute"/>
            <person name="Martino E."/>
            <person name="Morin E."/>
            <person name="Grelet G."/>
            <person name="Kuo A."/>
            <person name="Kohler A."/>
            <person name="Daghino S."/>
            <person name="Barry K."/>
            <person name="Choi C."/>
            <person name="Cichocki N."/>
            <person name="Clum A."/>
            <person name="Copeland A."/>
            <person name="Hainaut M."/>
            <person name="Haridas S."/>
            <person name="Labutti K."/>
            <person name="Lindquist E."/>
            <person name="Lipzen A."/>
            <person name="Khouja H.-R."/>
            <person name="Murat C."/>
            <person name="Ohm R."/>
            <person name="Olson A."/>
            <person name="Spatafora J."/>
            <person name="Veneault-Fourrey C."/>
            <person name="Henrissat B."/>
            <person name="Grigoriev I."/>
            <person name="Martin F."/>
            <person name="Perotto S."/>
        </authorList>
    </citation>
    <scope>NUCLEOTIDE SEQUENCE [LARGE SCALE GENOMIC DNA]</scope>
    <source>
        <strain evidence="3 4">UAMH 7357</strain>
    </source>
</reference>
<name>A0A2J6PS88_9HELO</name>
<gene>
    <name evidence="3" type="ORF">NA56DRAFT_649155</name>
</gene>
<evidence type="ECO:0000313" key="3">
    <source>
        <dbReference type="EMBL" id="PMD16872.1"/>
    </source>
</evidence>
<keyword evidence="4" id="KW-1185">Reference proteome</keyword>
<accession>A0A2J6PS88</accession>
<organism evidence="3 4">
    <name type="scientific">Hyaloscypha hepaticicola</name>
    <dbReference type="NCBI Taxonomy" id="2082293"/>
    <lineage>
        <taxon>Eukaryota</taxon>
        <taxon>Fungi</taxon>
        <taxon>Dikarya</taxon>
        <taxon>Ascomycota</taxon>
        <taxon>Pezizomycotina</taxon>
        <taxon>Leotiomycetes</taxon>
        <taxon>Helotiales</taxon>
        <taxon>Hyaloscyphaceae</taxon>
        <taxon>Hyaloscypha</taxon>
    </lineage>
</organism>
<dbReference type="OrthoDB" id="3562634at2759"/>
<evidence type="ECO:0000256" key="1">
    <source>
        <dbReference type="SAM" id="MobiDB-lite"/>
    </source>
</evidence>
<evidence type="ECO:0000313" key="4">
    <source>
        <dbReference type="Proteomes" id="UP000235672"/>
    </source>
</evidence>
<evidence type="ECO:0000256" key="2">
    <source>
        <dbReference type="SAM" id="SignalP"/>
    </source>
</evidence>
<feature type="region of interest" description="Disordered" evidence="1">
    <location>
        <begin position="99"/>
        <end position="139"/>
    </location>
</feature>
<dbReference type="AlphaFoldDB" id="A0A2J6PS88"/>
<protein>
    <recommendedName>
        <fullName evidence="5">Extracellular membrane protein CFEM domain-containing protein</fullName>
    </recommendedName>
</protein>
<sequence length="166" mass="16236">MKSFFLLLSLPLLALAQSDTPACVASCEKTSPAASFCDGTETGSALASCECQSLIGSNLVTCIKTCPSSQISWFASQQPALCQDMLFPGVSVSAAATSTAAGSGSSNTATTAATTSGTTTPSSSSSATPSQSAKAGGGTGAAGKNMVLDISLATAVMGGVFALLML</sequence>
<evidence type="ECO:0008006" key="5">
    <source>
        <dbReference type="Google" id="ProtNLM"/>
    </source>
</evidence>
<feature type="chain" id="PRO_5014443337" description="Extracellular membrane protein CFEM domain-containing protein" evidence="2">
    <location>
        <begin position="17"/>
        <end position="166"/>
    </location>
</feature>
<proteinExistence type="predicted"/>
<keyword evidence="2" id="KW-0732">Signal</keyword>
<dbReference type="EMBL" id="KZ613503">
    <property type="protein sequence ID" value="PMD16872.1"/>
    <property type="molecule type" value="Genomic_DNA"/>
</dbReference>
<dbReference type="Proteomes" id="UP000235672">
    <property type="component" value="Unassembled WGS sequence"/>
</dbReference>